<dbReference type="RefSeq" id="XP_046049578.1">
    <property type="nucleotide sequence ID" value="XM_046190190.1"/>
</dbReference>
<keyword evidence="4" id="KW-1185">Reference proteome</keyword>
<dbReference type="AlphaFoldDB" id="A0A9P9KES2"/>
<evidence type="ECO:0000256" key="1">
    <source>
        <dbReference type="SAM" id="Coils"/>
    </source>
</evidence>
<evidence type="ECO:0000313" key="4">
    <source>
        <dbReference type="Proteomes" id="UP000720189"/>
    </source>
</evidence>
<name>A0A9P9KES2_FUSRE</name>
<comment type="caution">
    <text evidence="3">The sequence shown here is derived from an EMBL/GenBank/DDBJ whole genome shotgun (WGS) entry which is preliminary data.</text>
</comment>
<evidence type="ECO:0000256" key="2">
    <source>
        <dbReference type="SAM" id="MobiDB-lite"/>
    </source>
</evidence>
<feature type="compositionally biased region" description="Polar residues" evidence="2">
    <location>
        <begin position="32"/>
        <end position="48"/>
    </location>
</feature>
<reference evidence="3" key="1">
    <citation type="journal article" date="2021" name="Nat. Commun.">
        <title>Genetic determinants of endophytism in the Arabidopsis root mycobiome.</title>
        <authorList>
            <person name="Mesny F."/>
            <person name="Miyauchi S."/>
            <person name="Thiergart T."/>
            <person name="Pickel B."/>
            <person name="Atanasova L."/>
            <person name="Karlsson M."/>
            <person name="Huettel B."/>
            <person name="Barry K.W."/>
            <person name="Haridas S."/>
            <person name="Chen C."/>
            <person name="Bauer D."/>
            <person name="Andreopoulos W."/>
            <person name="Pangilinan J."/>
            <person name="LaButti K."/>
            <person name="Riley R."/>
            <person name="Lipzen A."/>
            <person name="Clum A."/>
            <person name="Drula E."/>
            <person name="Henrissat B."/>
            <person name="Kohler A."/>
            <person name="Grigoriev I.V."/>
            <person name="Martin F.M."/>
            <person name="Hacquard S."/>
        </authorList>
    </citation>
    <scope>NUCLEOTIDE SEQUENCE</scope>
    <source>
        <strain evidence="3">MPI-CAGE-AT-0023</strain>
    </source>
</reference>
<keyword evidence="1" id="KW-0175">Coiled coil</keyword>
<sequence length="171" mass="20063">MPKRRLSSDFGDDPIQKIRKVDNQQMKHHANFTETVSSLRQCSVSHSPNEVEPRMQPSMSEEVEWSRIEDLTRYDEPVDYSQRDADIEPEESDDEPEDDCDYGDSDDDDSSEALKEALAEIEELDNLIERKTVSITYWKNWTRDLRKDNMRLEREVKVLKAKLEAINKKPT</sequence>
<dbReference type="Proteomes" id="UP000720189">
    <property type="component" value="Unassembled WGS sequence"/>
</dbReference>
<feature type="compositionally biased region" description="Basic and acidic residues" evidence="2">
    <location>
        <begin position="64"/>
        <end position="86"/>
    </location>
</feature>
<feature type="compositionally biased region" description="Acidic residues" evidence="2">
    <location>
        <begin position="87"/>
        <end position="111"/>
    </location>
</feature>
<accession>A0A9P9KES2</accession>
<dbReference type="OrthoDB" id="5087325at2759"/>
<dbReference type="GeneID" id="70220144"/>
<dbReference type="EMBL" id="JAGMUX010000008">
    <property type="protein sequence ID" value="KAH7250259.1"/>
    <property type="molecule type" value="Genomic_DNA"/>
</dbReference>
<evidence type="ECO:0000313" key="3">
    <source>
        <dbReference type="EMBL" id="KAH7250259.1"/>
    </source>
</evidence>
<protein>
    <submittedName>
        <fullName evidence="3">Uncharacterized protein</fullName>
    </submittedName>
</protein>
<proteinExistence type="predicted"/>
<feature type="region of interest" description="Disordered" evidence="2">
    <location>
        <begin position="1"/>
        <end position="112"/>
    </location>
</feature>
<gene>
    <name evidence="3" type="ORF">BKA55DRAFT_539815</name>
</gene>
<feature type="coiled-coil region" evidence="1">
    <location>
        <begin position="114"/>
        <end position="169"/>
    </location>
</feature>
<organism evidence="3 4">
    <name type="scientific">Fusarium redolens</name>
    <dbReference type="NCBI Taxonomy" id="48865"/>
    <lineage>
        <taxon>Eukaryota</taxon>
        <taxon>Fungi</taxon>
        <taxon>Dikarya</taxon>
        <taxon>Ascomycota</taxon>
        <taxon>Pezizomycotina</taxon>
        <taxon>Sordariomycetes</taxon>
        <taxon>Hypocreomycetidae</taxon>
        <taxon>Hypocreales</taxon>
        <taxon>Nectriaceae</taxon>
        <taxon>Fusarium</taxon>
        <taxon>Fusarium redolens species complex</taxon>
    </lineage>
</organism>